<evidence type="ECO:0000313" key="3">
    <source>
        <dbReference type="EMBL" id="ABO59624.1"/>
    </source>
</evidence>
<organism evidence="3 4">
    <name type="scientific">Burkholderia vietnamiensis (strain G4 / LMG 22486)</name>
    <name type="common">Burkholderia cepacia (strain R1808)</name>
    <dbReference type="NCBI Taxonomy" id="269482"/>
    <lineage>
        <taxon>Bacteria</taxon>
        <taxon>Pseudomonadati</taxon>
        <taxon>Pseudomonadota</taxon>
        <taxon>Betaproteobacteria</taxon>
        <taxon>Burkholderiales</taxon>
        <taxon>Burkholderiaceae</taxon>
        <taxon>Burkholderia</taxon>
        <taxon>Burkholderia cepacia complex</taxon>
    </lineage>
</organism>
<dbReference type="EMBL" id="CP000617">
    <property type="protein sequence ID" value="ABO59624.1"/>
    <property type="molecule type" value="Genomic_DNA"/>
</dbReference>
<dbReference type="NCBIfam" id="NF009019">
    <property type="entry name" value="PRK12355.4-2"/>
    <property type="match status" value="1"/>
</dbReference>
<gene>
    <name evidence="3" type="ordered locus">Bcep1808_6736</name>
</gene>
<reference evidence="3 4" key="1">
    <citation type="submission" date="2007-03" db="EMBL/GenBank/DDBJ databases">
        <title>Complete sequence of plasmid pBVIE01 of Burkholderia vietnamiensis G4.</title>
        <authorList>
            <consortium name="US DOE Joint Genome Institute"/>
            <person name="Copeland A."/>
            <person name="Lucas S."/>
            <person name="Lapidus A."/>
            <person name="Barry K."/>
            <person name="Detter J.C."/>
            <person name="Glavina del Rio T."/>
            <person name="Hammon N."/>
            <person name="Israni S."/>
            <person name="Dalin E."/>
            <person name="Tice H."/>
            <person name="Pitluck S."/>
            <person name="Chain P."/>
            <person name="Malfatti S."/>
            <person name="Shin M."/>
            <person name="Vergez L."/>
            <person name="Schmutz J."/>
            <person name="Larimer F."/>
            <person name="Land M."/>
            <person name="Hauser L."/>
            <person name="Kyrpides N."/>
            <person name="Tiedje J."/>
            <person name="Richardson P."/>
        </authorList>
    </citation>
    <scope>NUCLEOTIDE SEQUENCE [LARGE SCALE GENOMIC DNA]</scope>
    <source>
        <strain evidence="4">G4 / LMG 22486</strain>
        <plasmid evidence="3 4">pBVIE01</plasmid>
    </source>
</reference>
<dbReference type="HOGENOM" id="CLU_039714_1_0_4"/>
<evidence type="ECO:0008006" key="5">
    <source>
        <dbReference type="Google" id="ProtNLM"/>
    </source>
</evidence>
<proteinExistence type="predicted"/>
<evidence type="ECO:0000313" key="4">
    <source>
        <dbReference type="Proteomes" id="UP000002287"/>
    </source>
</evidence>
<feature type="region of interest" description="Disordered" evidence="1">
    <location>
        <begin position="539"/>
        <end position="564"/>
    </location>
</feature>
<dbReference type="KEGG" id="bvi:Bcep1808_6736"/>
<feature type="compositionally biased region" description="Polar residues" evidence="1">
    <location>
        <begin position="542"/>
        <end position="564"/>
    </location>
</feature>
<keyword evidence="2" id="KW-0732">Signal</keyword>
<accession>A4JTM1</accession>
<protein>
    <recommendedName>
        <fullName evidence="5">Conjugal transfer protein TraN</fullName>
    </recommendedName>
</protein>
<name>A4JTM1_BURVG</name>
<keyword evidence="3" id="KW-0614">Plasmid</keyword>
<geneLocation type="plasmid" evidence="3 4">
    <name>pBVIE01</name>
</geneLocation>
<dbReference type="Pfam" id="PF06986">
    <property type="entry name" value="F_T4SS_TraN"/>
    <property type="match status" value="3"/>
</dbReference>
<dbReference type="InterPro" id="IPR014121">
    <property type="entry name" value="TraN_Ftype"/>
</dbReference>
<dbReference type="AlphaFoldDB" id="A4JTM1"/>
<evidence type="ECO:0000256" key="2">
    <source>
        <dbReference type="SAM" id="SignalP"/>
    </source>
</evidence>
<dbReference type="Proteomes" id="UP000002287">
    <property type="component" value="Plasmid pBVIE01"/>
</dbReference>
<feature type="chain" id="PRO_5002670324" description="Conjugal transfer protein TraN" evidence="2">
    <location>
        <begin position="36"/>
        <end position="564"/>
    </location>
</feature>
<sequence>MTNNRNGIWARVFFAFALCLVSAFLSLLGPQVATAAECRRTGEVCVEGGGTRNISGVDVYRDCWRYRDTYECKKPESIDYCAPFYAMAGCWQTSTTCVATAWDGTCLTEQRTYRCGDPSTPPPTNTIQLGNTYTITKDALDTKQCDPYSQNPLCTLASHTCVEGAETRVINGLPVYKDCWKWQDDYACINTTPKNDCQEYIDKGCKKLDETCVESTDPVGCVMKQITYSCVTKQGTTTTGEDCSARTSCYDGTCWDTGYPPDTDFATAVAGMEAGREAGVYGAKAMDLFKGEHEECRKGYGGLKNCCKTDPGGKSNNTIMLSAGLQGAKVGSKYMFDYMYQNTEWMQSAFSSMGFDGIDMASHFGSSFSMYGLSWTAGSTALAAGETGTGMFGQTIYGLGNGFAFDPYSFAIMVAIQIVMSLMECNEGEQQLGMHRGSNLCHYVGDYCSKKTFGVCLQTNQSYCCYNSKLAKIINEQGKPQIGKGWGTPEAPSCDGFTAEEFQKIDFSAIDMSEFVGDIMDATDIPDIGNLQKTMSDKMKGLSTNPIGNTSGVSTGSAQTGSTQ</sequence>
<feature type="signal peptide" evidence="2">
    <location>
        <begin position="1"/>
        <end position="35"/>
    </location>
</feature>
<evidence type="ECO:0000256" key="1">
    <source>
        <dbReference type="SAM" id="MobiDB-lite"/>
    </source>
</evidence>